<accession>A0A2X4UYG8</accession>
<evidence type="ECO:0000256" key="3">
    <source>
        <dbReference type="ARBA" id="ARBA00023136"/>
    </source>
</evidence>
<evidence type="ECO:0000256" key="1">
    <source>
        <dbReference type="ARBA" id="ARBA00022692"/>
    </source>
</evidence>
<dbReference type="Gene3D" id="1.20.1250.20">
    <property type="entry name" value="MFS general substrate transporter like domains"/>
    <property type="match status" value="1"/>
</dbReference>
<dbReference type="SUPFAM" id="SSF103473">
    <property type="entry name" value="MFS general substrate transporter"/>
    <property type="match status" value="1"/>
</dbReference>
<keyword evidence="1 4" id="KW-0812">Transmembrane</keyword>
<proteinExistence type="predicted"/>
<dbReference type="GO" id="GO:0022857">
    <property type="term" value="F:transmembrane transporter activity"/>
    <property type="evidence" value="ECO:0007669"/>
    <property type="project" value="InterPro"/>
</dbReference>
<dbReference type="InterPro" id="IPR036259">
    <property type="entry name" value="MFS_trans_sf"/>
</dbReference>
<feature type="domain" description="Major facilitator superfamily (MFS) profile" evidence="5">
    <location>
        <begin position="15"/>
        <end position="86"/>
    </location>
</feature>
<evidence type="ECO:0000313" key="6">
    <source>
        <dbReference type="EMBL" id="SQI43913.1"/>
    </source>
</evidence>
<keyword evidence="2 4" id="KW-1133">Transmembrane helix</keyword>
<name>A0A2X4UYG8_SERPL</name>
<dbReference type="Pfam" id="PF07690">
    <property type="entry name" value="MFS_1"/>
    <property type="match status" value="1"/>
</dbReference>
<dbReference type="InterPro" id="IPR020846">
    <property type="entry name" value="MFS_dom"/>
</dbReference>
<evidence type="ECO:0000259" key="5">
    <source>
        <dbReference type="PROSITE" id="PS50850"/>
    </source>
</evidence>
<dbReference type="PROSITE" id="PS50850">
    <property type="entry name" value="MFS"/>
    <property type="match status" value="1"/>
</dbReference>
<protein>
    <submittedName>
        <fullName evidence="6">Putative transporter</fullName>
    </submittedName>
</protein>
<dbReference type="AlphaFoldDB" id="A0A2X4UYG8"/>
<feature type="transmembrane region" description="Helical" evidence="4">
    <location>
        <begin position="47"/>
        <end position="70"/>
    </location>
</feature>
<evidence type="ECO:0000313" key="7">
    <source>
        <dbReference type="Proteomes" id="UP000248897"/>
    </source>
</evidence>
<evidence type="ECO:0000256" key="2">
    <source>
        <dbReference type="ARBA" id="ARBA00022989"/>
    </source>
</evidence>
<reference evidence="6 7" key="1">
    <citation type="submission" date="2018-06" db="EMBL/GenBank/DDBJ databases">
        <authorList>
            <consortium name="Pathogen Informatics"/>
            <person name="Doyle S."/>
        </authorList>
    </citation>
    <scope>NUCLEOTIDE SEQUENCE [LARGE SCALE GENOMIC DNA]</scope>
    <source>
        <strain evidence="6 7">NCTC12961</strain>
    </source>
</reference>
<dbReference type="InterPro" id="IPR011701">
    <property type="entry name" value="MFS"/>
</dbReference>
<gene>
    <name evidence="6" type="primary">yfcJ_2</name>
    <name evidence="6" type="ORF">NCTC12961_04164</name>
</gene>
<dbReference type="Proteomes" id="UP000248897">
    <property type="component" value="Chromosome 1"/>
</dbReference>
<organism evidence="6 7">
    <name type="scientific">Serratia plymuthica</name>
    <dbReference type="NCBI Taxonomy" id="82996"/>
    <lineage>
        <taxon>Bacteria</taxon>
        <taxon>Pseudomonadati</taxon>
        <taxon>Pseudomonadota</taxon>
        <taxon>Gammaproteobacteria</taxon>
        <taxon>Enterobacterales</taxon>
        <taxon>Yersiniaceae</taxon>
        <taxon>Serratia</taxon>
    </lineage>
</organism>
<dbReference type="EMBL" id="LS483469">
    <property type="protein sequence ID" value="SQI43913.1"/>
    <property type="molecule type" value="Genomic_DNA"/>
</dbReference>
<keyword evidence="3 4" id="KW-0472">Membrane</keyword>
<evidence type="ECO:0000256" key="4">
    <source>
        <dbReference type="SAM" id="Phobius"/>
    </source>
</evidence>
<sequence length="86" mass="9224">MSSTISHAEPSANKALLSLTCAIFLTYLTVALPLPVIPLYVHFELGMSNLMVGVAVGIQFLATVLTRGYAGRLADRFGGKRSRDRG</sequence>